<dbReference type="AlphaFoldDB" id="A0A812NME4"/>
<proteinExistence type="predicted"/>
<accession>A0A812NME4</accession>
<dbReference type="Pfam" id="PF26363">
    <property type="entry name" value="Phospholipase-like"/>
    <property type="match status" value="1"/>
</dbReference>
<dbReference type="Proteomes" id="UP000604046">
    <property type="component" value="Unassembled WGS sequence"/>
</dbReference>
<gene>
    <name evidence="1" type="primary">STK36</name>
    <name evidence="1" type="ORF">SNAT2548_LOCUS16669</name>
</gene>
<dbReference type="Gene3D" id="3.40.50.1820">
    <property type="entry name" value="alpha/beta hydrolase"/>
    <property type="match status" value="1"/>
</dbReference>
<dbReference type="InterPro" id="IPR029058">
    <property type="entry name" value="AB_hydrolase_fold"/>
</dbReference>
<comment type="caution">
    <text evidence="1">The sequence shown here is derived from an EMBL/GenBank/DDBJ whole genome shotgun (WGS) entry which is preliminary data.</text>
</comment>
<sequence length="253" mass="28132">MRCEPPFVDELEDDNPLGSREALLYSMAACARLCYGAGFVDREDWGKADPPLNGEGWRVVEQICESMNLDNRVQAACYVPQNPQLSGIGIVAIRGTVSFRGVLQDIAVGTPFMRRAIRHAIREACSFYLKCEARFPKLQLYITGHSLGGFIAQATATYVDAPGAVFNCPGPVAVTPWKVLVGPHRPNFEVHLTRDDPLAFAVFPKPENFHHIAWPQWHPGSNHKICEPYMKAIEDMEGVGSLHGRLRNKTRCS</sequence>
<dbReference type="OrthoDB" id="406448at2759"/>
<dbReference type="EMBL" id="CAJNDS010002087">
    <property type="protein sequence ID" value="CAE7317964.1"/>
    <property type="molecule type" value="Genomic_DNA"/>
</dbReference>
<evidence type="ECO:0000313" key="2">
    <source>
        <dbReference type="Proteomes" id="UP000604046"/>
    </source>
</evidence>
<name>A0A812NME4_9DINO</name>
<keyword evidence="2" id="KW-1185">Reference proteome</keyword>
<protein>
    <submittedName>
        <fullName evidence="1">STK36 protein</fullName>
    </submittedName>
</protein>
<organism evidence="1 2">
    <name type="scientific">Symbiodinium natans</name>
    <dbReference type="NCBI Taxonomy" id="878477"/>
    <lineage>
        <taxon>Eukaryota</taxon>
        <taxon>Sar</taxon>
        <taxon>Alveolata</taxon>
        <taxon>Dinophyceae</taxon>
        <taxon>Suessiales</taxon>
        <taxon>Symbiodiniaceae</taxon>
        <taxon>Symbiodinium</taxon>
    </lineage>
</organism>
<reference evidence="1" key="1">
    <citation type="submission" date="2021-02" db="EMBL/GenBank/DDBJ databases">
        <authorList>
            <person name="Dougan E. K."/>
            <person name="Rhodes N."/>
            <person name="Thang M."/>
            <person name="Chan C."/>
        </authorList>
    </citation>
    <scope>NUCLEOTIDE SEQUENCE</scope>
</reference>
<dbReference type="SUPFAM" id="SSF53474">
    <property type="entry name" value="alpha/beta-Hydrolases"/>
    <property type="match status" value="1"/>
</dbReference>
<evidence type="ECO:0000313" key="1">
    <source>
        <dbReference type="EMBL" id="CAE7317964.1"/>
    </source>
</evidence>